<dbReference type="EMBL" id="VZSC01019178">
    <property type="protein sequence ID" value="NWX52455.1"/>
    <property type="molecule type" value="Genomic_DNA"/>
</dbReference>
<dbReference type="Gene3D" id="3.40.50.10190">
    <property type="entry name" value="BRCT domain"/>
    <property type="match status" value="1"/>
</dbReference>
<name>A0A7K6WZK6_STECA</name>
<dbReference type="GO" id="GO:0006284">
    <property type="term" value="P:base-excision repair"/>
    <property type="evidence" value="ECO:0007669"/>
    <property type="project" value="TreeGrafter"/>
</dbReference>
<dbReference type="PANTHER" id="PTHR11370">
    <property type="entry name" value="DNA-REPAIR PROTEIN XRCC1"/>
    <property type="match status" value="1"/>
</dbReference>
<feature type="domain" description="BRCT" evidence="2">
    <location>
        <begin position="1"/>
        <end position="82"/>
    </location>
</feature>
<dbReference type="InterPro" id="IPR036420">
    <property type="entry name" value="BRCT_dom_sf"/>
</dbReference>
<dbReference type="InterPro" id="IPR001357">
    <property type="entry name" value="BRCT_dom"/>
</dbReference>
<dbReference type="Pfam" id="PF12738">
    <property type="entry name" value="PTCB-BRCT"/>
    <property type="match status" value="1"/>
</dbReference>
<organism evidence="3 4">
    <name type="scientific">Steatornis caripensis</name>
    <name type="common">Oilbird</name>
    <dbReference type="NCBI Taxonomy" id="48435"/>
    <lineage>
        <taxon>Eukaryota</taxon>
        <taxon>Metazoa</taxon>
        <taxon>Chordata</taxon>
        <taxon>Craniata</taxon>
        <taxon>Vertebrata</taxon>
        <taxon>Euteleostomi</taxon>
        <taxon>Archelosauria</taxon>
        <taxon>Archosauria</taxon>
        <taxon>Dinosauria</taxon>
        <taxon>Saurischia</taxon>
        <taxon>Theropoda</taxon>
        <taxon>Coelurosauria</taxon>
        <taxon>Aves</taxon>
        <taxon>Neognathae</taxon>
        <taxon>Neoaves</taxon>
        <taxon>Strisores</taxon>
        <taxon>Caprimulgiformes</taxon>
        <taxon>Steatornithidae</taxon>
        <taxon>Steatornis</taxon>
    </lineage>
</organism>
<dbReference type="SUPFAM" id="SSF52113">
    <property type="entry name" value="BRCT domain"/>
    <property type="match status" value="1"/>
</dbReference>
<gene>
    <name evidence="3" type="primary">Xrcc1_1</name>
    <name evidence="3" type="ORF">STECAR_R16195</name>
</gene>
<evidence type="ECO:0000259" key="2">
    <source>
        <dbReference type="PROSITE" id="PS50172"/>
    </source>
</evidence>
<evidence type="ECO:0000313" key="3">
    <source>
        <dbReference type="EMBL" id="NWX52455.1"/>
    </source>
</evidence>
<feature type="non-terminal residue" evidence="3">
    <location>
        <position position="1"/>
    </location>
</feature>
<comment type="caution">
    <text evidence="3">The sequence shown here is derived from an EMBL/GenBank/DDBJ whole genome shotgun (WGS) entry which is preliminary data.</text>
</comment>
<dbReference type="PANTHER" id="PTHR11370:SF5">
    <property type="entry name" value="DNA REPAIR PROTEIN XRCC1"/>
    <property type="match status" value="1"/>
</dbReference>
<protein>
    <submittedName>
        <fullName evidence="3">XRCC1 protein</fullName>
    </submittedName>
</protein>
<reference evidence="3 4" key="1">
    <citation type="submission" date="2019-09" db="EMBL/GenBank/DDBJ databases">
        <title>Bird 10,000 Genomes (B10K) Project - Family phase.</title>
        <authorList>
            <person name="Zhang G."/>
        </authorList>
    </citation>
    <scope>NUCLEOTIDE SEQUENCE [LARGE SCALE GENOMIC DNA]</scope>
    <source>
        <strain evidence="3">OUT-0004</strain>
    </source>
</reference>
<evidence type="ECO:0000313" key="4">
    <source>
        <dbReference type="Proteomes" id="UP000516988"/>
    </source>
</evidence>
<proteinExistence type="predicted"/>
<feature type="compositionally biased region" description="Pro residues" evidence="1">
    <location>
        <begin position="117"/>
        <end position="129"/>
    </location>
</feature>
<dbReference type="PROSITE" id="PS50172">
    <property type="entry name" value="BRCT"/>
    <property type="match status" value="1"/>
</dbReference>
<feature type="region of interest" description="Disordered" evidence="1">
    <location>
        <begin position="82"/>
        <end position="129"/>
    </location>
</feature>
<dbReference type="Proteomes" id="UP000516988">
    <property type="component" value="Unassembled WGS sequence"/>
</dbReference>
<sequence length="129" mass="13490">GVVVVLSGFENPLRSQLRAAALGLGASYRPDWTADSTHLVCAFPRTPKAARARALGGLLVGPAWIWDCERLQRRLPCGPYLLDGSASSSSEGEGSEEATPTPHPTRKVRKGGGAPATPLPPPGPHPSPH</sequence>
<evidence type="ECO:0000256" key="1">
    <source>
        <dbReference type="SAM" id="MobiDB-lite"/>
    </source>
</evidence>
<feature type="non-terminal residue" evidence="3">
    <location>
        <position position="129"/>
    </location>
</feature>
<keyword evidence="4" id="KW-1185">Reference proteome</keyword>
<dbReference type="GO" id="GO:0005634">
    <property type="term" value="C:nucleus"/>
    <property type="evidence" value="ECO:0007669"/>
    <property type="project" value="TreeGrafter"/>
</dbReference>
<accession>A0A7K6WZK6</accession>
<dbReference type="AlphaFoldDB" id="A0A7K6WZK6"/>
<dbReference type="OrthoDB" id="25840at2759"/>
<dbReference type="SMART" id="SM00292">
    <property type="entry name" value="BRCT"/>
    <property type="match status" value="1"/>
</dbReference>